<organism evidence="1 2">
    <name type="scientific">Streptomyces graminofaciens</name>
    <dbReference type="NCBI Taxonomy" id="68212"/>
    <lineage>
        <taxon>Bacteria</taxon>
        <taxon>Bacillati</taxon>
        <taxon>Actinomycetota</taxon>
        <taxon>Actinomycetes</taxon>
        <taxon>Kitasatosporales</taxon>
        <taxon>Streptomycetaceae</taxon>
        <taxon>Streptomyces</taxon>
    </lineage>
</organism>
<dbReference type="RefSeq" id="WP_286246840.1">
    <property type="nucleotide sequence ID" value="NZ_AP018448.1"/>
</dbReference>
<protein>
    <submittedName>
        <fullName evidence="1">Uncharacterized protein</fullName>
    </submittedName>
</protein>
<evidence type="ECO:0000313" key="2">
    <source>
        <dbReference type="Proteomes" id="UP001321542"/>
    </source>
</evidence>
<reference evidence="1 2" key="1">
    <citation type="journal article" date="2010" name="ChemBioChem">
        <title>Cloning and characterization of the biosynthetic gene cluster of 16-membered macrolide antibiotic FD-891: involvement of a dual functional cytochrome P450 monooxygenase catalyzing epoxidation and hydroxylation.</title>
        <authorList>
            <person name="Kudo F."/>
            <person name="Motegi A."/>
            <person name="Mizoue K."/>
            <person name="Eguchi T."/>
        </authorList>
    </citation>
    <scope>NUCLEOTIDE SEQUENCE [LARGE SCALE GENOMIC DNA]</scope>
    <source>
        <strain evidence="1 2">A-8890</strain>
    </source>
</reference>
<gene>
    <name evidence="1" type="ORF">SGFS_001910</name>
</gene>
<reference evidence="1 2" key="2">
    <citation type="journal article" date="2023" name="ChemBioChem">
        <title>Acyltransferase Domain Exchange between Two Independent Type I Polyketide Synthases in the Same Producer Strain of Macrolide Antibiotics.</title>
        <authorList>
            <person name="Kudo F."/>
            <person name="Kishikawa K."/>
            <person name="Tsuboi K."/>
            <person name="Kido T."/>
            <person name="Usui T."/>
            <person name="Hashimoto J."/>
            <person name="Shin-Ya K."/>
            <person name="Miyanaga A."/>
            <person name="Eguchi T."/>
        </authorList>
    </citation>
    <scope>NUCLEOTIDE SEQUENCE [LARGE SCALE GENOMIC DNA]</scope>
    <source>
        <strain evidence="1 2">A-8890</strain>
    </source>
</reference>
<dbReference type="EMBL" id="AP018448">
    <property type="protein sequence ID" value="BBC28900.1"/>
    <property type="molecule type" value="Genomic_DNA"/>
</dbReference>
<proteinExistence type="predicted"/>
<keyword evidence="2" id="KW-1185">Reference proteome</keyword>
<name>A0ABN5V6B0_9ACTN</name>
<accession>A0ABN5V6B0</accession>
<dbReference type="Proteomes" id="UP001321542">
    <property type="component" value="Chromosome"/>
</dbReference>
<sequence length="143" mass="15632">MTDHEVEIRWPSALPSSPAEEGQDLLRAAGIDAACLLLPTRRGAADIVLVLVTTAVAEPFLRTIFEKLAVDAHNGLKQFTDRLLKRTSDGTPAPQSVVFEMSAGGRVTFTSDVPERAYEQAVALDARGESWTWDSRHTMWVPG</sequence>
<evidence type="ECO:0000313" key="1">
    <source>
        <dbReference type="EMBL" id="BBC28900.1"/>
    </source>
</evidence>